<dbReference type="InterPro" id="IPR033932">
    <property type="entry name" value="YtcJ-like"/>
</dbReference>
<dbReference type="Gene3D" id="2.30.40.10">
    <property type="entry name" value="Urease, subunit C, domain 1"/>
    <property type="match status" value="1"/>
</dbReference>
<comment type="caution">
    <text evidence="2">The sequence shown here is derived from an EMBL/GenBank/DDBJ whole genome shotgun (WGS) entry which is preliminary data.</text>
</comment>
<dbReference type="EMBL" id="JACRWE010000007">
    <property type="protein sequence ID" value="MBC5997828.1"/>
    <property type="molecule type" value="Genomic_DNA"/>
</dbReference>
<dbReference type="SUPFAM" id="SSF51556">
    <property type="entry name" value="Metallo-dependent hydrolases"/>
    <property type="match status" value="1"/>
</dbReference>
<dbReference type="InterPro" id="IPR011059">
    <property type="entry name" value="Metal-dep_hydrolase_composite"/>
</dbReference>
<dbReference type="PANTHER" id="PTHR22642">
    <property type="entry name" value="IMIDAZOLONEPROPIONASE"/>
    <property type="match status" value="1"/>
</dbReference>
<dbReference type="Proteomes" id="UP000609849">
    <property type="component" value="Unassembled WGS sequence"/>
</dbReference>
<dbReference type="RefSeq" id="WP_153972519.1">
    <property type="nucleotide sequence ID" value="NZ_JACRWE010000007.1"/>
</dbReference>
<keyword evidence="3" id="KW-1185">Reference proteome</keyword>
<feature type="domain" description="Amidohydrolase 3" evidence="1">
    <location>
        <begin position="50"/>
        <end position="542"/>
    </location>
</feature>
<dbReference type="Gene3D" id="3.20.20.140">
    <property type="entry name" value="Metal-dependent hydrolases"/>
    <property type="match status" value="1"/>
</dbReference>
<proteinExistence type="predicted"/>
<dbReference type="SUPFAM" id="SSF51338">
    <property type="entry name" value="Composite domain of metallo-dependent hydrolases"/>
    <property type="match status" value="1"/>
</dbReference>
<gene>
    <name evidence="2" type="ORF">H8923_13775</name>
</gene>
<dbReference type="Pfam" id="PF07969">
    <property type="entry name" value="Amidohydro_3"/>
    <property type="match status" value="1"/>
</dbReference>
<dbReference type="CDD" id="cd01300">
    <property type="entry name" value="YtcJ_like"/>
    <property type="match status" value="1"/>
</dbReference>
<dbReference type="InterPro" id="IPR032466">
    <property type="entry name" value="Metal_Hydrolase"/>
</dbReference>
<protein>
    <submittedName>
        <fullName evidence="2">Amidohydrolase</fullName>
    </submittedName>
</protein>
<dbReference type="PANTHER" id="PTHR22642:SF2">
    <property type="entry name" value="PROTEIN LONG AFTER FAR-RED 3"/>
    <property type="match status" value="1"/>
</dbReference>
<accession>A0ABR7JSD3</accession>
<name>A0ABR7JSD3_9FIRM</name>
<organism evidence="2 3">
    <name type="scientific">Romboutsia faecis</name>
    <dbReference type="NCBI Taxonomy" id="2764597"/>
    <lineage>
        <taxon>Bacteria</taxon>
        <taxon>Bacillati</taxon>
        <taxon>Bacillota</taxon>
        <taxon>Clostridia</taxon>
        <taxon>Peptostreptococcales</taxon>
        <taxon>Peptostreptococcaceae</taxon>
        <taxon>Romboutsia</taxon>
    </lineage>
</organism>
<sequence>MQKTIYFNGNVITVDENNSIAQAVLVEDGRIIKVGTNDEVLAIKDENTNIVDLENKTMVPGFIDPHGHIAAISQTLLLVQLGDATSVEEVKQRLRDYIANTKLPEGAWVIGFGYDNTKFEDKEHPTKFDLDDVSTEVGIYCTHASGHLAVTNSFGLEAYGYAGTDYVVPEGGVVQTVSPDSREANGILEENAIMAEEKKGIVPAPQFEQVLDSLVKAQDLYAQLGITTAQDASLDLGYDQMLTVAGQMGKLKIDILGYALMPFTEKLMKTNEGTPKREYVNHYKIGGGKTFLDGSPQGKTAWLTQPYYEAPEGESADYLGYPTQTDEDMISYYKMCIENNWQVHTHSNGDAAIDQFLRCYEKALELTGNTTKKTDLRPVLVHCQAIRKDQLKKMAELGAEPTFFNDHVWFWGDYHYESVFGPERAQNISPLGWALEEGLKFTIHQDPPVKMPDQILGMHNAVNRKTQSGRVLGKQHKISPLEALKAVTINGAYQYFEEDIKGSIEEGKYADFVILDKNILDVNPEEIKNIKVLETIKEGTTIFKA</sequence>
<evidence type="ECO:0000259" key="1">
    <source>
        <dbReference type="Pfam" id="PF07969"/>
    </source>
</evidence>
<evidence type="ECO:0000313" key="2">
    <source>
        <dbReference type="EMBL" id="MBC5997828.1"/>
    </source>
</evidence>
<evidence type="ECO:0000313" key="3">
    <source>
        <dbReference type="Proteomes" id="UP000609849"/>
    </source>
</evidence>
<reference evidence="2 3" key="1">
    <citation type="submission" date="2020-08" db="EMBL/GenBank/DDBJ databases">
        <authorList>
            <person name="Liu C."/>
            <person name="Sun Q."/>
        </authorList>
    </citation>
    <scope>NUCLEOTIDE SEQUENCE [LARGE SCALE GENOMIC DNA]</scope>
    <source>
        <strain evidence="2 3">NSJ-18</strain>
    </source>
</reference>
<dbReference type="Gene3D" id="3.10.310.70">
    <property type="match status" value="1"/>
</dbReference>
<dbReference type="InterPro" id="IPR013108">
    <property type="entry name" value="Amidohydro_3"/>
</dbReference>